<sequence>MKSIRFRDPPLSVKHQITFFQRLSHILEKGYPLLDALKMTGWDVALKPTTEAVARSLSKGDTLDAACEKARFSSTVTQFLYFSHIHNDLPKTLKQCKDLLQMKKDYKQRFFQVIRYPLFLFIFLVIAFLILQQTVMPNFVLLFEGQENKALGLMVLMTHALNAIGICSIIFFLSLMCLKFILPHLTLQKKLSFYHRVPLVKFYQSFSLSFLFTTHLYSLLQAGLTLKESMELMKNHKQYEILSFYSEQILSELSEGKSFGEALHSCTLFRTELTDIFHHTNDIKALQDELEMLAAFFMEYMQEKIKAWLQMIQPVFFVCIAVVIISIYASIMLPLYQWMQQI</sequence>
<evidence type="ECO:0000256" key="7">
    <source>
        <dbReference type="SAM" id="Phobius"/>
    </source>
</evidence>
<keyword evidence="4 7" id="KW-0812">Transmembrane</keyword>
<evidence type="ECO:0000256" key="5">
    <source>
        <dbReference type="ARBA" id="ARBA00022989"/>
    </source>
</evidence>
<reference evidence="9 10" key="1">
    <citation type="submission" date="2018-01" db="EMBL/GenBank/DDBJ databases">
        <title>The whole genome sequencing and assembly of Halobacillus litoralis ERB031 strain.</title>
        <authorList>
            <person name="Lee S.-J."/>
            <person name="Park M.-K."/>
            <person name="Kim J.-Y."/>
            <person name="Lee Y.-J."/>
            <person name="Yi H."/>
            <person name="Bahn Y.-S."/>
            <person name="Kim J.F."/>
            <person name="Lee D.-W."/>
        </authorList>
    </citation>
    <scope>NUCLEOTIDE SEQUENCE [LARGE SCALE GENOMIC DNA]</scope>
    <source>
        <strain evidence="9 10">ERB 031</strain>
    </source>
</reference>
<dbReference type="Gene3D" id="1.20.81.30">
    <property type="entry name" value="Type II secretion system (T2SS), domain F"/>
    <property type="match status" value="2"/>
</dbReference>
<dbReference type="EMBL" id="CP026118">
    <property type="protein sequence ID" value="QAS54712.1"/>
    <property type="molecule type" value="Genomic_DNA"/>
</dbReference>
<keyword evidence="3" id="KW-1003">Cell membrane</keyword>
<dbReference type="KEGG" id="hli:HLI_19315"/>
<protein>
    <recommendedName>
        <fullName evidence="8">Type II secretion system protein GspF domain-containing protein</fullName>
    </recommendedName>
</protein>
<dbReference type="InterPro" id="IPR018076">
    <property type="entry name" value="T2SS_GspF_dom"/>
</dbReference>
<feature type="domain" description="Type II secretion system protein GspF" evidence="8">
    <location>
        <begin position="212"/>
        <end position="334"/>
    </location>
</feature>
<dbReference type="PANTHER" id="PTHR30012">
    <property type="entry name" value="GENERAL SECRETION PATHWAY PROTEIN"/>
    <property type="match status" value="1"/>
</dbReference>
<dbReference type="GO" id="GO:0005886">
    <property type="term" value="C:plasma membrane"/>
    <property type="evidence" value="ECO:0007669"/>
    <property type="project" value="UniProtKB-SubCell"/>
</dbReference>
<dbReference type="AlphaFoldDB" id="A0A410MJ01"/>
<feature type="domain" description="Type II secretion system protein GspF" evidence="8">
    <location>
        <begin position="19"/>
        <end position="131"/>
    </location>
</feature>
<evidence type="ECO:0000313" key="10">
    <source>
        <dbReference type="Proteomes" id="UP000287756"/>
    </source>
</evidence>
<evidence type="ECO:0000256" key="4">
    <source>
        <dbReference type="ARBA" id="ARBA00022692"/>
    </source>
</evidence>
<dbReference type="PANTHER" id="PTHR30012:SF0">
    <property type="entry name" value="TYPE II SECRETION SYSTEM PROTEIN F-RELATED"/>
    <property type="match status" value="1"/>
</dbReference>
<feature type="transmembrane region" description="Helical" evidence="7">
    <location>
        <begin position="315"/>
        <end position="336"/>
    </location>
</feature>
<gene>
    <name evidence="9" type="ORF">HLI_19315</name>
</gene>
<accession>A0A410MJ01</accession>
<name>A0A410MJ01_9BACI</name>
<keyword evidence="5 7" id="KW-1133">Transmembrane helix</keyword>
<feature type="transmembrane region" description="Helical" evidence="7">
    <location>
        <begin position="113"/>
        <end position="131"/>
    </location>
</feature>
<proteinExistence type="inferred from homology"/>
<keyword evidence="6 7" id="KW-0472">Membrane</keyword>
<evidence type="ECO:0000256" key="6">
    <source>
        <dbReference type="ARBA" id="ARBA00023136"/>
    </source>
</evidence>
<dbReference type="PRINTS" id="PR00812">
    <property type="entry name" value="BCTERIALGSPF"/>
</dbReference>
<evidence type="ECO:0000256" key="2">
    <source>
        <dbReference type="ARBA" id="ARBA00005745"/>
    </source>
</evidence>
<dbReference type="OrthoDB" id="2974223at2"/>
<comment type="similarity">
    <text evidence="2">Belongs to the GSP F family.</text>
</comment>
<evidence type="ECO:0000313" key="9">
    <source>
        <dbReference type="EMBL" id="QAS54712.1"/>
    </source>
</evidence>
<evidence type="ECO:0000256" key="1">
    <source>
        <dbReference type="ARBA" id="ARBA00004651"/>
    </source>
</evidence>
<dbReference type="Proteomes" id="UP000287756">
    <property type="component" value="Chromosome"/>
</dbReference>
<comment type="subcellular location">
    <subcellularLocation>
        <location evidence="1">Cell membrane</location>
        <topology evidence="1">Multi-pass membrane protein</topology>
    </subcellularLocation>
</comment>
<evidence type="ECO:0000256" key="3">
    <source>
        <dbReference type="ARBA" id="ARBA00022475"/>
    </source>
</evidence>
<feature type="transmembrane region" description="Helical" evidence="7">
    <location>
        <begin position="151"/>
        <end position="182"/>
    </location>
</feature>
<dbReference type="InterPro" id="IPR003004">
    <property type="entry name" value="GspF/PilC"/>
</dbReference>
<organism evidence="9 10">
    <name type="scientific">Halobacillus litoralis</name>
    <dbReference type="NCBI Taxonomy" id="45668"/>
    <lineage>
        <taxon>Bacteria</taxon>
        <taxon>Bacillati</taxon>
        <taxon>Bacillota</taxon>
        <taxon>Bacilli</taxon>
        <taxon>Bacillales</taxon>
        <taxon>Bacillaceae</taxon>
        <taxon>Halobacillus</taxon>
    </lineage>
</organism>
<dbReference type="Pfam" id="PF00482">
    <property type="entry name" value="T2SSF"/>
    <property type="match status" value="2"/>
</dbReference>
<evidence type="ECO:0000259" key="8">
    <source>
        <dbReference type="Pfam" id="PF00482"/>
    </source>
</evidence>
<dbReference type="InterPro" id="IPR042094">
    <property type="entry name" value="T2SS_GspF_sf"/>
</dbReference>